<keyword evidence="2" id="KW-0540">Nuclease</keyword>
<reference evidence="2 3" key="1">
    <citation type="submission" date="2018-11" db="EMBL/GenBank/DDBJ databases">
        <title>Genome sequencing of Lachnoanaerobaculum sp. KCOM 2030 (= ChDC B114).</title>
        <authorList>
            <person name="Kook J.-K."/>
            <person name="Park S.-N."/>
            <person name="Lim Y.K."/>
        </authorList>
    </citation>
    <scope>NUCLEOTIDE SEQUENCE [LARGE SCALE GENOMIC DNA]</scope>
    <source>
        <strain evidence="2 3">KCOM 2030</strain>
    </source>
</reference>
<dbReference type="Pfam" id="PF01261">
    <property type="entry name" value="AP_endonuc_2"/>
    <property type="match status" value="1"/>
</dbReference>
<evidence type="ECO:0000259" key="1">
    <source>
        <dbReference type="Pfam" id="PF01261"/>
    </source>
</evidence>
<keyword evidence="2" id="KW-0378">Hydrolase</keyword>
<sequence length="269" mass="30903">MKFGVRAHDFGKYDAKILAEKIREVGFEAVHLAVKKSLPGMNGNIDVKQEDIEYIVDAFCGIEISVLGSYIDFTTDDEDIWKKHRYEFIAALKISKPFKALYVGSESSYGEVDMENKVRLFPKLLKRLDGILNEADKYDAYVAMEPVALHTLYSAEYTAKMLNTLNSDRLKIIFDPLNVLTKERVDSQEALWKECIDAFGKETKIIHLKDGAFPAKGRHVACKLGEGIMRYDIIKDWLKKEKPDISVIREEERAEYAKEDLAFMKNLFR</sequence>
<proteinExistence type="predicted"/>
<feature type="domain" description="Xylose isomerase-like TIM barrel" evidence="1">
    <location>
        <begin position="20"/>
        <end position="266"/>
    </location>
</feature>
<dbReference type="Proteomes" id="UP000272490">
    <property type="component" value="Unassembled WGS sequence"/>
</dbReference>
<keyword evidence="3" id="KW-1185">Reference proteome</keyword>
<dbReference type="InterPro" id="IPR013022">
    <property type="entry name" value="Xyl_isomerase-like_TIM-brl"/>
</dbReference>
<keyword evidence="2" id="KW-0255">Endonuclease</keyword>
<dbReference type="AlphaFoldDB" id="A0A3P3R0B5"/>
<organism evidence="2 3">
    <name type="scientific">Lachnoanaerobaculum gingivalis</name>
    <dbReference type="NCBI Taxonomy" id="2490855"/>
    <lineage>
        <taxon>Bacteria</taxon>
        <taxon>Bacillati</taxon>
        <taxon>Bacillota</taxon>
        <taxon>Clostridia</taxon>
        <taxon>Lachnospirales</taxon>
        <taxon>Lachnospiraceae</taxon>
        <taxon>Lachnoanaerobaculum</taxon>
    </lineage>
</organism>
<protein>
    <submittedName>
        <fullName evidence="2">Endonuclease</fullName>
    </submittedName>
</protein>
<dbReference type="Gene3D" id="3.20.20.150">
    <property type="entry name" value="Divalent-metal-dependent TIM barrel enzymes"/>
    <property type="match status" value="1"/>
</dbReference>
<gene>
    <name evidence="2" type="ORF">EHV10_02380</name>
</gene>
<evidence type="ECO:0000313" key="2">
    <source>
        <dbReference type="EMBL" id="RRJ26881.1"/>
    </source>
</evidence>
<name>A0A3P3R0B5_9FIRM</name>
<dbReference type="GO" id="GO:0004519">
    <property type="term" value="F:endonuclease activity"/>
    <property type="evidence" value="ECO:0007669"/>
    <property type="project" value="UniProtKB-KW"/>
</dbReference>
<dbReference type="RefSeq" id="WP_128673241.1">
    <property type="nucleotide sequence ID" value="NZ_CP124777.1"/>
</dbReference>
<dbReference type="OrthoDB" id="2063291at2"/>
<dbReference type="InterPro" id="IPR036237">
    <property type="entry name" value="Xyl_isomerase-like_sf"/>
</dbReference>
<dbReference type="SUPFAM" id="SSF51658">
    <property type="entry name" value="Xylose isomerase-like"/>
    <property type="match status" value="1"/>
</dbReference>
<accession>A0A3P3R0B5</accession>
<comment type="caution">
    <text evidence="2">The sequence shown here is derived from an EMBL/GenBank/DDBJ whole genome shotgun (WGS) entry which is preliminary data.</text>
</comment>
<dbReference type="EMBL" id="RRCO01000001">
    <property type="protein sequence ID" value="RRJ26881.1"/>
    <property type="molecule type" value="Genomic_DNA"/>
</dbReference>
<evidence type="ECO:0000313" key="3">
    <source>
        <dbReference type="Proteomes" id="UP000272490"/>
    </source>
</evidence>